<feature type="transmembrane region" description="Helical" evidence="1">
    <location>
        <begin position="58"/>
        <end position="76"/>
    </location>
</feature>
<evidence type="ECO:0000313" key="3">
    <source>
        <dbReference type="Proteomes" id="UP000238169"/>
    </source>
</evidence>
<feature type="transmembrane region" description="Helical" evidence="1">
    <location>
        <begin position="356"/>
        <end position="374"/>
    </location>
</feature>
<feature type="transmembrane region" description="Helical" evidence="1">
    <location>
        <begin position="165"/>
        <end position="194"/>
    </location>
</feature>
<evidence type="ECO:0008006" key="4">
    <source>
        <dbReference type="Google" id="ProtNLM"/>
    </source>
</evidence>
<keyword evidence="1" id="KW-0472">Membrane</keyword>
<feature type="transmembrane region" description="Helical" evidence="1">
    <location>
        <begin position="21"/>
        <end position="38"/>
    </location>
</feature>
<name>A0A2U3I8X6_9BURK</name>
<sequence length="407" mass="46332">MRFSLRGRRASSSHENERANEVAHMNPLTLFFVVFAFYNLFGLVNTPWTSEGAYDKTLGWQLFLIGCFGFLLGSALTRKTTSRRPISVLQPRTSRQLTFVFLALFSTCVVTTIALSGGIPLLQGEERFGNSALMFNLAQLYGFWELVRTISDAEAGRRFRVFQPILYLTGALCFGYRTPILMFMLVLLLYFAVFRLAVRKALLICLSVGIFIVGFSAVFAAFRVSQNYDLVLFFKNIDFRFTRENPYLLPFVPAMAMFDFSQQTVATIGTSLHEFMYGELFLSNYETFLPGKHWGARNIIGDITGARWVAGRPMSITPTLQGALYVDFSYYGVFFGFFLLASGIKRLWRMALHWGPLGKFSFSYLLALSIMAVHNGYWDVGFVFFLLFLLVIRVFDALKARFNHQPA</sequence>
<protein>
    <recommendedName>
        <fullName evidence="4">Oligosaccharide repeat unit polymerase</fullName>
    </recommendedName>
</protein>
<reference evidence="3" key="1">
    <citation type="submission" date="2018-01" db="EMBL/GenBank/DDBJ databases">
        <authorList>
            <person name="Peeters C."/>
        </authorList>
    </citation>
    <scope>NUCLEOTIDE SEQUENCE [LARGE SCALE GENOMIC DNA]</scope>
</reference>
<dbReference type="InterPro" id="IPR002760">
    <property type="entry name" value="O_anti_polymase"/>
</dbReference>
<dbReference type="Pfam" id="PF01901">
    <property type="entry name" value="O_anti_polymase"/>
    <property type="match status" value="1"/>
</dbReference>
<proteinExistence type="predicted"/>
<dbReference type="AlphaFoldDB" id="A0A2U3I8X6"/>
<keyword evidence="1" id="KW-1133">Transmembrane helix</keyword>
<gene>
    <name evidence="2" type="ORF">NOV72_03826</name>
</gene>
<keyword evidence="3" id="KW-1185">Reference proteome</keyword>
<dbReference type="Proteomes" id="UP000238169">
    <property type="component" value="Unassembled WGS sequence"/>
</dbReference>
<feature type="transmembrane region" description="Helical" evidence="1">
    <location>
        <begin position="201"/>
        <end position="222"/>
    </location>
</feature>
<evidence type="ECO:0000313" key="2">
    <source>
        <dbReference type="EMBL" id="SPB16626.1"/>
    </source>
</evidence>
<dbReference type="OrthoDB" id="9128445at2"/>
<feature type="transmembrane region" description="Helical" evidence="1">
    <location>
        <begin position="97"/>
        <end position="119"/>
    </location>
</feature>
<organism evidence="2 3">
    <name type="scientific">Caballeronia novacaledonica</name>
    <dbReference type="NCBI Taxonomy" id="1544861"/>
    <lineage>
        <taxon>Bacteria</taxon>
        <taxon>Pseudomonadati</taxon>
        <taxon>Pseudomonadota</taxon>
        <taxon>Betaproteobacteria</taxon>
        <taxon>Burkholderiales</taxon>
        <taxon>Burkholderiaceae</taxon>
        <taxon>Caballeronia</taxon>
    </lineage>
</organism>
<dbReference type="EMBL" id="OGTP01000013">
    <property type="protein sequence ID" value="SPB16626.1"/>
    <property type="molecule type" value="Genomic_DNA"/>
</dbReference>
<feature type="transmembrane region" description="Helical" evidence="1">
    <location>
        <begin position="380"/>
        <end position="398"/>
    </location>
</feature>
<evidence type="ECO:0000256" key="1">
    <source>
        <dbReference type="SAM" id="Phobius"/>
    </source>
</evidence>
<feature type="transmembrane region" description="Helical" evidence="1">
    <location>
        <begin position="328"/>
        <end position="344"/>
    </location>
</feature>
<accession>A0A2U3I8X6</accession>
<keyword evidence="1" id="KW-0812">Transmembrane</keyword>